<sequence length="75" mass="8692">MSDTFSNPGNRASRSSTERDARAADRRFDLRSVVVRYEHQPDRCTVYPRRESCCERIEAWLAADADAFVPLDELR</sequence>
<feature type="compositionally biased region" description="Polar residues" evidence="1">
    <location>
        <begin position="1"/>
        <end position="10"/>
    </location>
</feature>
<dbReference type="RefSeq" id="WP_089763796.1">
    <property type="nucleotide sequence ID" value="NZ_FNPB01000001.1"/>
</dbReference>
<dbReference type="EMBL" id="FNPB01000001">
    <property type="protein sequence ID" value="SDX53328.1"/>
    <property type="molecule type" value="Genomic_DNA"/>
</dbReference>
<evidence type="ECO:0000313" key="4">
    <source>
        <dbReference type="Proteomes" id="UP000199170"/>
    </source>
</evidence>
<evidence type="ECO:0000259" key="2">
    <source>
        <dbReference type="Pfam" id="PF24351"/>
    </source>
</evidence>
<dbReference type="OrthoDB" id="186853at2157"/>
<dbReference type="AlphaFoldDB" id="A0A1H3CHE5"/>
<feature type="domain" description="DUF7511" evidence="2">
    <location>
        <begin position="29"/>
        <end position="75"/>
    </location>
</feature>
<name>A0A1H3CHE5_9EURY</name>
<feature type="region of interest" description="Disordered" evidence="1">
    <location>
        <begin position="1"/>
        <end position="23"/>
    </location>
</feature>
<dbReference type="Proteomes" id="UP000199170">
    <property type="component" value="Unassembled WGS sequence"/>
</dbReference>
<proteinExistence type="predicted"/>
<reference evidence="4" key="1">
    <citation type="submission" date="2016-10" db="EMBL/GenBank/DDBJ databases">
        <authorList>
            <person name="Varghese N."/>
            <person name="Submissions S."/>
        </authorList>
    </citation>
    <scope>NUCLEOTIDE SEQUENCE [LARGE SCALE GENOMIC DNA]</scope>
    <source>
        <strain evidence="4">CGMCC 1.10118</strain>
    </source>
</reference>
<evidence type="ECO:0000313" key="3">
    <source>
        <dbReference type="EMBL" id="SDX53328.1"/>
    </source>
</evidence>
<dbReference type="Pfam" id="PF24351">
    <property type="entry name" value="DUF7511"/>
    <property type="match status" value="1"/>
</dbReference>
<protein>
    <recommendedName>
        <fullName evidence="2">DUF7511 domain-containing protein</fullName>
    </recommendedName>
</protein>
<organism evidence="3 4">
    <name type="scientific">Halobellus clavatus</name>
    <dbReference type="NCBI Taxonomy" id="660517"/>
    <lineage>
        <taxon>Archaea</taxon>
        <taxon>Methanobacteriati</taxon>
        <taxon>Methanobacteriota</taxon>
        <taxon>Stenosarchaea group</taxon>
        <taxon>Halobacteria</taxon>
        <taxon>Halobacteriales</taxon>
        <taxon>Haloferacaceae</taxon>
        <taxon>Halobellus</taxon>
    </lineage>
</organism>
<keyword evidence="4" id="KW-1185">Reference proteome</keyword>
<evidence type="ECO:0000256" key="1">
    <source>
        <dbReference type="SAM" id="MobiDB-lite"/>
    </source>
</evidence>
<dbReference type="InterPro" id="IPR055933">
    <property type="entry name" value="DUF7511"/>
</dbReference>
<accession>A0A1H3CHE5</accession>
<gene>
    <name evidence="3" type="ORF">SAMN04487946_10110</name>
</gene>